<name>A0ABR2MNP8_9ASPA</name>
<dbReference type="InterPro" id="IPR050390">
    <property type="entry name" value="C5-Methyltransferase"/>
</dbReference>
<dbReference type="InterPro" id="IPR029063">
    <property type="entry name" value="SAM-dependent_MTases_sf"/>
</dbReference>
<dbReference type="PANTHER" id="PTHR10629:SF34">
    <property type="entry name" value="DNA (CYTOSINE-5)-METHYLTRANSFERASE CMT2"/>
    <property type="match status" value="1"/>
</dbReference>
<evidence type="ECO:0000256" key="5">
    <source>
        <dbReference type="PROSITE-ProRule" id="PRU01016"/>
    </source>
</evidence>
<evidence type="ECO:0000313" key="8">
    <source>
        <dbReference type="Proteomes" id="UP001412067"/>
    </source>
</evidence>
<organism evidence="7 8">
    <name type="scientific">Platanthera guangdongensis</name>
    <dbReference type="NCBI Taxonomy" id="2320717"/>
    <lineage>
        <taxon>Eukaryota</taxon>
        <taxon>Viridiplantae</taxon>
        <taxon>Streptophyta</taxon>
        <taxon>Embryophyta</taxon>
        <taxon>Tracheophyta</taxon>
        <taxon>Spermatophyta</taxon>
        <taxon>Magnoliopsida</taxon>
        <taxon>Liliopsida</taxon>
        <taxon>Asparagales</taxon>
        <taxon>Orchidaceae</taxon>
        <taxon>Orchidoideae</taxon>
        <taxon>Orchideae</taxon>
        <taxon>Orchidinae</taxon>
        <taxon>Platanthera</taxon>
    </lineage>
</organism>
<feature type="active site" evidence="5">
    <location>
        <position position="248"/>
    </location>
</feature>
<gene>
    <name evidence="7" type="primary">CMT2</name>
    <name evidence="7" type="ORF">KSP40_PGU021462</name>
</gene>
<protein>
    <recommendedName>
        <fullName evidence="1">DNA (cytosine-5-)-methyltransferase</fullName>
        <ecNumber evidence="1">2.1.1.37</ecNumber>
    </recommendedName>
</protein>
<evidence type="ECO:0000256" key="3">
    <source>
        <dbReference type="ARBA" id="ARBA00022679"/>
    </source>
</evidence>
<keyword evidence="3 5" id="KW-0808">Transferase</keyword>
<feature type="region of interest" description="Disordered" evidence="6">
    <location>
        <begin position="1"/>
        <end position="29"/>
    </location>
</feature>
<dbReference type="PRINTS" id="PR00105">
    <property type="entry name" value="C5METTRFRASE"/>
</dbReference>
<accession>A0ABR2MNP8</accession>
<evidence type="ECO:0000256" key="4">
    <source>
        <dbReference type="ARBA" id="ARBA00022691"/>
    </source>
</evidence>
<evidence type="ECO:0000313" key="7">
    <source>
        <dbReference type="EMBL" id="KAK8965817.1"/>
    </source>
</evidence>
<dbReference type="EC" id="2.1.1.37" evidence="1"/>
<proteinExistence type="inferred from homology"/>
<evidence type="ECO:0000256" key="1">
    <source>
        <dbReference type="ARBA" id="ARBA00011975"/>
    </source>
</evidence>
<comment type="caution">
    <text evidence="7">The sequence shown here is derived from an EMBL/GenBank/DDBJ whole genome shotgun (WGS) entry which is preliminary data.</text>
</comment>
<sequence length="381" mass="43014">MCGTGDSGEKSDFSSNCSGADPSDSMLMKPPKKPTFDICKFRKSELALLDLYSGCGGMSTGLCLGAKAAGINLVTASILHESIVRNEKVDDFLELLKEWSKLCSKYVSSASESHKVNPRSSKLEPPKLKTCNDRSPKEYEVLHIEDICFDVLIHCLLLCRWLKDANLKVLRFLNRLLLMGNRMAGEEAAALPDRISTNVNHVIFRSLLDYCPNDVVLQLPIKILSWGSFPWFKHQQGDVDVICGGPPCQGISGYNRFRNTDAPLDDERNQQIVVFMDTVQYLKPKYVLMENVVDILRFAKGTLGRYALSRLIEMRYQARLGIMAASCYGKLPQFPLPNHDAILKGNSPVEFERNLVGYDEGQPRIWKKHLFLKIFCRIFHQ</sequence>
<dbReference type="Proteomes" id="UP001412067">
    <property type="component" value="Unassembled WGS sequence"/>
</dbReference>
<dbReference type="InterPro" id="IPR018117">
    <property type="entry name" value="C5_DNA_meth_AS"/>
</dbReference>
<dbReference type="InterPro" id="IPR001525">
    <property type="entry name" value="C5_MeTfrase"/>
</dbReference>
<comment type="similarity">
    <text evidence="5">Belongs to the class I-like SAM-binding methyltransferase superfamily. C5-methyltransferase family.</text>
</comment>
<keyword evidence="4 5" id="KW-0949">S-adenosyl-L-methionine</keyword>
<dbReference type="PANTHER" id="PTHR10629">
    <property type="entry name" value="CYTOSINE-SPECIFIC METHYLTRANSFERASE"/>
    <property type="match status" value="1"/>
</dbReference>
<evidence type="ECO:0000256" key="2">
    <source>
        <dbReference type="ARBA" id="ARBA00022603"/>
    </source>
</evidence>
<dbReference type="EMBL" id="JBBWWR010000005">
    <property type="protein sequence ID" value="KAK8965817.1"/>
    <property type="molecule type" value="Genomic_DNA"/>
</dbReference>
<dbReference type="SUPFAM" id="SSF53335">
    <property type="entry name" value="S-adenosyl-L-methionine-dependent methyltransferases"/>
    <property type="match status" value="1"/>
</dbReference>
<evidence type="ECO:0000256" key="6">
    <source>
        <dbReference type="SAM" id="MobiDB-lite"/>
    </source>
</evidence>
<dbReference type="Pfam" id="PF00145">
    <property type="entry name" value="DNA_methylase"/>
    <property type="match status" value="1"/>
</dbReference>
<reference evidence="7 8" key="1">
    <citation type="journal article" date="2022" name="Nat. Plants">
        <title>Genomes of leafy and leafless Platanthera orchids illuminate the evolution of mycoheterotrophy.</title>
        <authorList>
            <person name="Li M.H."/>
            <person name="Liu K.W."/>
            <person name="Li Z."/>
            <person name="Lu H.C."/>
            <person name="Ye Q.L."/>
            <person name="Zhang D."/>
            <person name="Wang J.Y."/>
            <person name="Li Y.F."/>
            <person name="Zhong Z.M."/>
            <person name="Liu X."/>
            <person name="Yu X."/>
            <person name="Liu D.K."/>
            <person name="Tu X.D."/>
            <person name="Liu B."/>
            <person name="Hao Y."/>
            <person name="Liao X.Y."/>
            <person name="Jiang Y.T."/>
            <person name="Sun W.H."/>
            <person name="Chen J."/>
            <person name="Chen Y.Q."/>
            <person name="Ai Y."/>
            <person name="Zhai J.W."/>
            <person name="Wu S.S."/>
            <person name="Zhou Z."/>
            <person name="Hsiao Y.Y."/>
            <person name="Wu W.L."/>
            <person name="Chen Y.Y."/>
            <person name="Lin Y.F."/>
            <person name="Hsu J.L."/>
            <person name="Li C.Y."/>
            <person name="Wang Z.W."/>
            <person name="Zhao X."/>
            <person name="Zhong W.Y."/>
            <person name="Ma X.K."/>
            <person name="Ma L."/>
            <person name="Huang J."/>
            <person name="Chen G.Z."/>
            <person name="Huang M.Z."/>
            <person name="Huang L."/>
            <person name="Peng D.H."/>
            <person name="Luo Y.B."/>
            <person name="Zou S.Q."/>
            <person name="Chen S.P."/>
            <person name="Lan S."/>
            <person name="Tsai W.C."/>
            <person name="Van de Peer Y."/>
            <person name="Liu Z.J."/>
        </authorList>
    </citation>
    <scope>NUCLEOTIDE SEQUENCE [LARGE SCALE GENOMIC DNA]</scope>
    <source>
        <strain evidence="7">Lor288</strain>
    </source>
</reference>
<keyword evidence="2 5" id="KW-0489">Methyltransferase</keyword>
<dbReference type="Gene3D" id="3.40.50.150">
    <property type="entry name" value="Vaccinia Virus protein VP39"/>
    <property type="match status" value="2"/>
</dbReference>
<dbReference type="PROSITE" id="PS00094">
    <property type="entry name" value="C5_MTASE_1"/>
    <property type="match status" value="1"/>
</dbReference>
<dbReference type="PROSITE" id="PS51679">
    <property type="entry name" value="SAM_MT_C5"/>
    <property type="match status" value="1"/>
</dbReference>
<keyword evidence="8" id="KW-1185">Reference proteome</keyword>